<evidence type="ECO:0000256" key="4">
    <source>
        <dbReference type="ARBA" id="ARBA00036749"/>
    </source>
</evidence>
<dbReference type="NCBIfam" id="TIGR00093">
    <property type="entry name" value="pseudouridine synthase"/>
    <property type="match status" value="1"/>
</dbReference>
<dbReference type="Gene3D" id="3.30.70.580">
    <property type="entry name" value="Pseudouridine synthase I, catalytic domain, N-terminal subdomain"/>
    <property type="match status" value="1"/>
</dbReference>
<evidence type="ECO:0000256" key="1">
    <source>
        <dbReference type="ARBA" id="ARBA00008348"/>
    </source>
</evidence>
<comment type="similarity">
    <text evidence="1 7">Belongs to the pseudouridine synthase RsuA family.</text>
</comment>
<dbReference type="Proteomes" id="UP001163266">
    <property type="component" value="Chromosome"/>
</dbReference>
<evidence type="ECO:0000256" key="3">
    <source>
        <dbReference type="ARBA" id="ARBA00023235"/>
    </source>
</evidence>
<evidence type="ECO:0000256" key="5">
    <source>
        <dbReference type="ARBA" id="ARBA00037590"/>
    </source>
</evidence>
<evidence type="ECO:0000259" key="9">
    <source>
        <dbReference type="SMART" id="SM00363"/>
    </source>
</evidence>
<dbReference type="Gene3D" id="3.30.70.1560">
    <property type="entry name" value="Alpha-L RNA-binding motif"/>
    <property type="match status" value="1"/>
</dbReference>
<feature type="region of interest" description="Disordered" evidence="8">
    <location>
        <begin position="234"/>
        <end position="257"/>
    </location>
</feature>
<dbReference type="RefSeq" id="WP_264891766.1">
    <property type="nucleotide sequence ID" value="NZ_CP110257.1"/>
</dbReference>
<dbReference type="EMBL" id="CP110257">
    <property type="protein sequence ID" value="UZD54197.1"/>
    <property type="molecule type" value="Genomic_DNA"/>
</dbReference>
<dbReference type="PROSITE" id="PS01149">
    <property type="entry name" value="PSI_RSU"/>
    <property type="match status" value="1"/>
</dbReference>
<evidence type="ECO:0000256" key="8">
    <source>
        <dbReference type="SAM" id="MobiDB-lite"/>
    </source>
</evidence>
<dbReference type="CDD" id="cd02553">
    <property type="entry name" value="PseudoU_synth_RsuA"/>
    <property type="match status" value="1"/>
</dbReference>
<dbReference type="InterPro" id="IPR006145">
    <property type="entry name" value="PsdUridine_synth_RsuA/RluA"/>
</dbReference>
<keyword evidence="3 7" id="KW-0413">Isomerase</keyword>
<keyword evidence="2 6" id="KW-0694">RNA-binding</keyword>
<dbReference type="PANTHER" id="PTHR47683">
    <property type="entry name" value="PSEUDOURIDINE SYNTHASE FAMILY PROTEIN-RELATED"/>
    <property type="match status" value="1"/>
</dbReference>
<reference evidence="10" key="1">
    <citation type="submission" date="2022-10" db="EMBL/GenBank/DDBJ databases">
        <title>Complete genome sequence of Schlegelella aquatica LMG 23380.</title>
        <authorList>
            <person name="Musilova J."/>
            <person name="Kourilova X."/>
            <person name="Bezdicek M."/>
            <person name="Hermankova K."/>
            <person name="Obruca S."/>
            <person name="Sedlar K."/>
        </authorList>
    </citation>
    <scope>NUCLEOTIDE SEQUENCE</scope>
    <source>
        <strain evidence="10">LMG 23380</strain>
    </source>
</reference>
<dbReference type="Pfam" id="PF00849">
    <property type="entry name" value="PseudoU_synth_2"/>
    <property type="match status" value="1"/>
</dbReference>
<dbReference type="InterPro" id="IPR020094">
    <property type="entry name" value="TruA/RsuA/RluB/E/F_N"/>
</dbReference>
<dbReference type="InterPro" id="IPR036986">
    <property type="entry name" value="S4_RNA-bd_sf"/>
</dbReference>
<protein>
    <recommendedName>
        <fullName evidence="7">Pseudouridine synthase</fullName>
        <ecNumber evidence="7">5.4.99.-</ecNumber>
    </recommendedName>
</protein>
<feature type="domain" description="RNA-binding S4" evidence="9">
    <location>
        <begin position="1"/>
        <end position="61"/>
    </location>
</feature>
<evidence type="ECO:0000256" key="7">
    <source>
        <dbReference type="RuleBase" id="RU003887"/>
    </source>
</evidence>
<dbReference type="InterPro" id="IPR002942">
    <property type="entry name" value="S4_RNA-bd"/>
</dbReference>
<dbReference type="EC" id="5.4.99.-" evidence="7"/>
<comment type="catalytic activity">
    <reaction evidence="4">
        <text>uridine(516) in 16S rRNA = pseudouridine(516) in 16S rRNA</text>
        <dbReference type="Rhea" id="RHEA:38867"/>
        <dbReference type="Rhea" id="RHEA-COMP:10089"/>
        <dbReference type="Rhea" id="RHEA-COMP:10090"/>
        <dbReference type="ChEBI" id="CHEBI:65314"/>
        <dbReference type="ChEBI" id="CHEBI:65315"/>
        <dbReference type="EC" id="5.4.99.19"/>
    </reaction>
</comment>
<dbReference type="PROSITE" id="PS50889">
    <property type="entry name" value="S4"/>
    <property type="match status" value="1"/>
</dbReference>
<evidence type="ECO:0000313" key="11">
    <source>
        <dbReference type="Proteomes" id="UP001163266"/>
    </source>
</evidence>
<dbReference type="Gene3D" id="3.10.290.10">
    <property type="entry name" value="RNA-binding S4 domain"/>
    <property type="match status" value="1"/>
</dbReference>
<dbReference type="SUPFAM" id="SSF55120">
    <property type="entry name" value="Pseudouridine synthase"/>
    <property type="match status" value="1"/>
</dbReference>
<dbReference type="Pfam" id="PF01479">
    <property type="entry name" value="S4"/>
    <property type="match status" value="1"/>
</dbReference>
<dbReference type="SUPFAM" id="SSF55174">
    <property type="entry name" value="Alpha-L RNA-binding motif"/>
    <property type="match status" value="1"/>
</dbReference>
<dbReference type="PANTHER" id="PTHR47683:SF4">
    <property type="entry name" value="PSEUDOURIDINE SYNTHASE"/>
    <property type="match status" value="1"/>
</dbReference>
<proteinExistence type="inferred from homology"/>
<evidence type="ECO:0000256" key="2">
    <source>
        <dbReference type="ARBA" id="ARBA00022884"/>
    </source>
</evidence>
<dbReference type="InterPro" id="IPR042092">
    <property type="entry name" value="PsdUridine_s_RsuA/RluB/E/F_cat"/>
</dbReference>
<dbReference type="InterPro" id="IPR018496">
    <property type="entry name" value="PsdUridine_synth_RsuA/RluB_CS"/>
</dbReference>
<dbReference type="SMART" id="SM00363">
    <property type="entry name" value="S4"/>
    <property type="match status" value="1"/>
</dbReference>
<organism evidence="10 11">
    <name type="scientific">Caldimonas aquatica</name>
    <dbReference type="NCBI Taxonomy" id="376175"/>
    <lineage>
        <taxon>Bacteria</taxon>
        <taxon>Pseudomonadati</taxon>
        <taxon>Pseudomonadota</taxon>
        <taxon>Betaproteobacteria</taxon>
        <taxon>Burkholderiales</taxon>
        <taxon>Sphaerotilaceae</taxon>
        <taxon>Caldimonas</taxon>
    </lineage>
</organism>
<gene>
    <name evidence="10" type="ORF">OMP39_10990</name>
</gene>
<sequence length="257" mass="28149">MRLAQVLFSQGFGTRRECEALILAGEVRLGGQVCDDPDREVDPAGLCFEVQGTLWPYHERALIVLHKPLGYECSRKPSAWPSVLTLLPAALRRRGVQPIGRLDQDTTGLLLLTDDGALLHKLTSPKHHVPKVYEVRTARPVTDDQVRALLEGVVLRDDPQPVRAAACERTGERGLRLTLTQGKYHQVRRMVAAVGNHVEALHRSRFGGLALPDDLAPGQWRWLDGPCIVAPGLTPTLEGSSRPGCGQPGAGPRDILR</sequence>
<dbReference type="InterPro" id="IPR050343">
    <property type="entry name" value="RsuA_PseudoU_synthase"/>
</dbReference>
<comment type="function">
    <text evidence="5">Responsible for synthesis of pseudouridine from uracil-516 in 16S ribosomal RNA.</text>
</comment>
<keyword evidence="11" id="KW-1185">Reference proteome</keyword>
<accession>A0ABY6MNX5</accession>
<dbReference type="InterPro" id="IPR000748">
    <property type="entry name" value="PsdUridine_synth_RsuA/RluB/E/F"/>
</dbReference>
<evidence type="ECO:0000256" key="6">
    <source>
        <dbReference type="PROSITE-ProRule" id="PRU00182"/>
    </source>
</evidence>
<evidence type="ECO:0000313" key="10">
    <source>
        <dbReference type="EMBL" id="UZD54197.1"/>
    </source>
</evidence>
<dbReference type="InterPro" id="IPR020103">
    <property type="entry name" value="PsdUridine_synth_cat_dom_sf"/>
</dbReference>
<name>A0ABY6MNX5_9BURK</name>